<protein>
    <recommendedName>
        <fullName evidence="1">DUF6604 domain-containing protein</fullName>
    </recommendedName>
</protein>
<organism evidence="2 3">
    <name type="scientific">Pseudopithomyces chartarum</name>
    <dbReference type="NCBI Taxonomy" id="1892770"/>
    <lineage>
        <taxon>Eukaryota</taxon>
        <taxon>Fungi</taxon>
        <taxon>Dikarya</taxon>
        <taxon>Ascomycota</taxon>
        <taxon>Pezizomycotina</taxon>
        <taxon>Dothideomycetes</taxon>
        <taxon>Pleosporomycetidae</taxon>
        <taxon>Pleosporales</taxon>
        <taxon>Massarineae</taxon>
        <taxon>Didymosphaeriaceae</taxon>
        <taxon>Pseudopithomyces</taxon>
    </lineage>
</organism>
<dbReference type="EMBL" id="WVTA01000001">
    <property type="protein sequence ID" value="KAK3216567.1"/>
    <property type="molecule type" value="Genomic_DNA"/>
</dbReference>
<accession>A0AAN6M7S8</accession>
<dbReference type="InterPro" id="IPR046539">
    <property type="entry name" value="DUF6604"/>
</dbReference>
<evidence type="ECO:0000313" key="2">
    <source>
        <dbReference type="EMBL" id="KAK3216567.1"/>
    </source>
</evidence>
<sequence>MASADKPLRFTETQWAAVDRWCFSYKKSTDIFVRWETLVGLATVSRGVNNIVTRGISPPNHVRRALERAIQLRSQVTNFYKEVEIVETVSTKGHVAFTDQLAAFQEALKKVPSLPKYVHKEKISRIVSKGAYGVLEEVQGSDNDEDSEGFTAAAQALAVKNFSKEVETQLVSLNNDTLLEDMMVRSGALLLIFLATAANDTFKVKRLDPKALCEGAWIASAASYLARGICFDLLAKTGLSLKDFIIKIQKPLLDHETKALELLPLHTVVAGILHTLNDALKVHTVTVTKLSPNQAAEFEAFLSKEDLQMNQMLEIAKQIFSNVRSWCIFMAERENSLYDWVPHIPLARIIMNHMWESKESNMFHAAMETIIVLQTSAVSTQASGQHLLSTLRRPHLDSSKW</sequence>
<gene>
    <name evidence="2" type="ORF">GRF29_1g216457</name>
</gene>
<dbReference type="AlphaFoldDB" id="A0AAN6M7S8"/>
<name>A0AAN6M7S8_9PLEO</name>
<feature type="domain" description="DUF6604" evidence="1">
    <location>
        <begin position="49"/>
        <end position="138"/>
    </location>
</feature>
<dbReference type="Proteomes" id="UP001280581">
    <property type="component" value="Unassembled WGS sequence"/>
</dbReference>
<proteinExistence type="predicted"/>
<evidence type="ECO:0000259" key="1">
    <source>
        <dbReference type="Pfam" id="PF20253"/>
    </source>
</evidence>
<reference evidence="2 3" key="1">
    <citation type="submission" date="2021-02" db="EMBL/GenBank/DDBJ databases">
        <title>Genome assembly of Pseudopithomyces chartarum.</title>
        <authorList>
            <person name="Jauregui R."/>
            <person name="Singh J."/>
            <person name="Voisey C."/>
        </authorList>
    </citation>
    <scope>NUCLEOTIDE SEQUENCE [LARGE SCALE GENOMIC DNA]</scope>
    <source>
        <strain evidence="2 3">AGR01</strain>
    </source>
</reference>
<dbReference type="Pfam" id="PF20253">
    <property type="entry name" value="DUF6604"/>
    <property type="match status" value="1"/>
</dbReference>
<evidence type="ECO:0000313" key="3">
    <source>
        <dbReference type="Proteomes" id="UP001280581"/>
    </source>
</evidence>
<keyword evidence="3" id="KW-1185">Reference proteome</keyword>
<comment type="caution">
    <text evidence="2">The sequence shown here is derived from an EMBL/GenBank/DDBJ whole genome shotgun (WGS) entry which is preliminary data.</text>
</comment>